<dbReference type="Proteomes" id="UP000248806">
    <property type="component" value="Unassembled WGS sequence"/>
</dbReference>
<feature type="transmembrane region" description="Helical" evidence="1">
    <location>
        <begin position="141"/>
        <end position="165"/>
    </location>
</feature>
<protein>
    <submittedName>
        <fullName evidence="2">Uncharacterized protein</fullName>
    </submittedName>
</protein>
<name>A0A326UDC8_THEHA</name>
<keyword evidence="1" id="KW-1133">Transmembrane helix</keyword>
<gene>
    <name evidence="2" type="ORF">EI42_00674</name>
</gene>
<keyword evidence="1" id="KW-0812">Transmembrane</keyword>
<accession>A0A326UDC8</accession>
<dbReference type="RefSeq" id="WP_246046314.1">
    <property type="nucleotide sequence ID" value="NZ_BIFX01000001.1"/>
</dbReference>
<evidence type="ECO:0000313" key="2">
    <source>
        <dbReference type="EMBL" id="PZW36498.1"/>
    </source>
</evidence>
<sequence>MTLQKIYARKSKAATSEVKKDPEILHFSLQDALPTGHILALNTKFGTLSYLAYDGDRLQMIAQEQFTGTEMSVLLPLLDMFPYFCPYEALYASFYNGRVSEEAVAQARRHLNRAQEENSWDQEMRPIRDALSRTRLKLKHFGFDISSILSTGYILLVSATPMPVIRA</sequence>
<dbReference type="EMBL" id="QKUF01000001">
    <property type="protein sequence ID" value="PZW36498.1"/>
    <property type="molecule type" value="Genomic_DNA"/>
</dbReference>
<evidence type="ECO:0000256" key="1">
    <source>
        <dbReference type="SAM" id="Phobius"/>
    </source>
</evidence>
<keyword evidence="1" id="KW-0472">Membrane</keyword>
<keyword evidence="3" id="KW-1185">Reference proteome</keyword>
<reference evidence="2 3" key="1">
    <citation type="submission" date="2018-06" db="EMBL/GenBank/DDBJ databases">
        <title>Genomic Encyclopedia of Archaeal and Bacterial Type Strains, Phase II (KMG-II): from individual species to whole genera.</title>
        <authorList>
            <person name="Goeker M."/>
        </authorList>
    </citation>
    <scope>NUCLEOTIDE SEQUENCE [LARGE SCALE GENOMIC DNA]</scope>
    <source>
        <strain evidence="2 3">ATCC BAA-1881</strain>
    </source>
</reference>
<evidence type="ECO:0000313" key="3">
    <source>
        <dbReference type="Proteomes" id="UP000248806"/>
    </source>
</evidence>
<proteinExistence type="predicted"/>
<organism evidence="2 3">
    <name type="scientific">Thermosporothrix hazakensis</name>
    <dbReference type="NCBI Taxonomy" id="644383"/>
    <lineage>
        <taxon>Bacteria</taxon>
        <taxon>Bacillati</taxon>
        <taxon>Chloroflexota</taxon>
        <taxon>Ktedonobacteria</taxon>
        <taxon>Ktedonobacterales</taxon>
        <taxon>Thermosporotrichaceae</taxon>
        <taxon>Thermosporothrix</taxon>
    </lineage>
</organism>
<comment type="caution">
    <text evidence="2">The sequence shown here is derived from an EMBL/GenBank/DDBJ whole genome shotgun (WGS) entry which is preliminary data.</text>
</comment>
<dbReference type="AlphaFoldDB" id="A0A326UDC8"/>